<dbReference type="RefSeq" id="WP_201243248.1">
    <property type="nucleotide sequence ID" value="NZ_NHSF01000005.1"/>
</dbReference>
<dbReference type="InterPro" id="IPR012902">
    <property type="entry name" value="N_methyl_site"/>
</dbReference>
<dbReference type="AlphaFoldDB" id="A0AAJ0XEY5"/>
<dbReference type="GO" id="GO:0015628">
    <property type="term" value="P:protein secretion by the type II secretion system"/>
    <property type="evidence" value="ECO:0007669"/>
    <property type="project" value="InterPro"/>
</dbReference>
<dbReference type="SUPFAM" id="SSF54523">
    <property type="entry name" value="Pili subunits"/>
    <property type="match status" value="1"/>
</dbReference>
<reference evidence="3" key="1">
    <citation type="submission" date="2017-05" db="EMBL/GenBank/DDBJ databases">
        <authorList>
            <person name="Imhoff J.F."/>
            <person name="Rahn T."/>
            <person name="Kuenzel S."/>
            <person name="Neulinger S.C."/>
        </authorList>
    </citation>
    <scope>NUCLEOTIDE SEQUENCE</scope>
    <source>
        <strain evidence="3">DSM 4395</strain>
    </source>
</reference>
<protein>
    <recommendedName>
        <fullName evidence="5">Type IV pilus assembly protein PilE</fullName>
    </recommendedName>
</protein>
<dbReference type="GO" id="GO:0015627">
    <property type="term" value="C:type II protein secretion system complex"/>
    <property type="evidence" value="ECO:0007669"/>
    <property type="project" value="InterPro"/>
</dbReference>
<dbReference type="Proteomes" id="UP001296967">
    <property type="component" value="Unassembled WGS sequence"/>
</dbReference>
<evidence type="ECO:0000313" key="3">
    <source>
        <dbReference type="EMBL" id="MBK5929057.1"/>
    </source>
</evidence>
<keyword evidence="2" id="KW-0472">Membrane</keyword>
<gene>
    <name evidence="3" type="ORF">CCR82_00500</name>
</gene>
<dbReference type="PRINTS" id="PR00813">
    <property type="entry name" value="BCTERIALGSPG"/>
</dbReference>
<dbReference type="PANTHER" id="PTHR30093:SF47">
    <property type="entry name" value="TYPE IV PILUS NON-CORE MINOR PILIN PILE"/>
    <property type="match status" value="1"/>
</dbReference>
<dbReference type="NCBIfam" id="TIGR02532">
    <property type="entry name" value="IV_pilin_GFxxxE"/>
    <property type="match status" value="1"/>
</dbReference>
<keyword evidence="2" id="KW-0812">Transmembrane</keyword>
<dbReference type="PANTHER" id="PTHR30093">
    <property type="entry name" value="GENERAL SECRETION PATHWAY PROTEIN G"/>
    <property type="match status" value="1"/>
</dbReference>
<keyword evidence="2" id="KW-1133">Transmembrane helix</keyword>
<keyword evidence="1" id="KW-0488">Methylation</keyword>
<comment type="caution">
    <text evidence="3">The sequence shown here is derived from an EMBL/GenBank/DDBJ whole genome shotgun (WGS) entry which is preliminary data.</text>
</comment>
<name>A0AAJ0XEY5_HALSE</name>
<dbReference type="GO" id="GO:0043683">
    <property type="term" value="P:type IV pilus assembly"/>
    <property type="evidence" value="ECO:0007669"/>
    <property type="project" value="InterPro"/>
</dbReference>
<reference evidence="3" key="2">
    <citation type="journal article" date="2020" name="Microorganisms">
        <title>Osmotic Adaptation and Compatible Solute Biosynthesis of Phototrophic Bacteria as Revealed from Genome Analyses.</title>
        <authorList>
            <person name="Imhoff J.F."/>
            <person name="Rahn T."/>
            <person name="Kunzel S."/>
            <person name="Keller A."/>
            <person name="Neulinger S.C."/>
        </authorList>
    </citation>
    <scope>NUCLEOTIDE SEQUENCE</scope>
    <source>
        <strain evidence="3">DSM 4395</strain>
    </source>
</reference>
<sequence length="137" mass="15363">MIEHRQRIARARSGFTLIELMIALSIIGVLAVLAYPSYQDYVISARRVQAQTGLLELQQALERHRLRHPSYADCLSDGDCVLPDTDDYAFSIRQADTASYVLEAEAKTTGAQSADTDCRRLTLDQNNAKTPADCWMR</sequence>
<dbReference type="Pfam" id="PF16732">
    <property type="entry name" value="ComP_DUS"/>
    <property type="match status" value="1"/>
</dbReference>
<organism evidence="3 4">
    <name type="scientific">Halochromatium salexigens</name>
    <name type="common">Chromatium salexigens</name>
    <dbReference type="NCBI Taxonomy" id="49447"/>
    <lineage>
        <taxon>Bacteria</taxon>
        <taxon>Pseudomonadati</taxon>
        <taxon>Pseudomonadota</taxon>
        <taxon>Gammaproteobacteria</taxon>
        <taxon>Chromatiales</taxon>
        <taxon>Chromatiaceae</taxon>
        <taxon>Halochromatium</taxon>
    </lineage>
</organism>
<accession>A0AAJ0XEY5</accession>
<dbReference type="PROSITE" id="PS00409">
    <property type="entry name" value="PROKAR_NTER_METHYL"/>
    <property type="match status" value="1"/>
</dbReference>
<keyword evidence="4" id="KW-1185">Reference proteome</keyword>
<feature type="transmembrane region" description="Helical" evidence="2">
    <location>
        <begin position="20"/>
        <end position="38"/>
    </location>
</feature>
<dbReference type="InterPro" id="IPR045584">
    <property type="entry name" value="Pilin-like"/>
</dbReference>
<evidence type="ECO:0008006" key="5">
    <source>
        <dbReference type="Google" id="ProtNLM"/>
    </source>
</evidence>
<evidence type="ECO:0000313" key="4">
    <source>
        <dbReference type="Proteomes" id="UP001296967"/>
    </source>
</evidence>
<dbReference type="InterPro" id="IPR031982">
    <property type="entry name" value="PilE-like"/>
</dbReference>
<dbReference type="Gene3D" id="3.30.700.10">
    <property type="entry name" value="Glycoprotein, Type 4 Pilin"/>
    <property type="match status" value="1"/>
</dbReference>
<evidence type="ECO:0000256" key="2">
    <source>
        <dbReference type="SAM" id="Phobius"/>
    </source>
</evidence>
<evidence type="ECO:0000256" key="1">
    <source>
        <dbReference type="ARBA" id="ARBA00022481"/>
    </source>
</evidence>
<dbReference type="InterPro" id="IPR000983">
    <property type="entry name" value="Bac_GSPG_pilin"/>
</dbReference>
<dbReference type="EMBL" id="NHSF01000005">
    <property type="protein sequence ID" value="MBK5929057.1"/>
    <property type="molecule type" value="Genomic_DNA"/>
</dbReference>
<dbReference type="Pfam" id="PF07963">
    <property type="entry name" value="N_methyl"/>
    <property type="match status" value="1"/>
</dbReference>
<proteinExistence type="predicted"/>